<evidence type="ECO:0000256" key="2">
    <source>
        <dbReference type="ARBA" id="ARBA00023015"/>
    </source>
</evidence>
<protein>
    <submittedName>
        <fullName evidence="6">DNA-binding transcriptional LysR family regulator</fullName>
    </submittedName>
</protein>
<organism evidence="6 7">
    <name type="scientific">Pseudacidovorax intermedius</name>
    <dbReference type="NCBI Taxonomy" id="433924"/>
    <lineage>
        <taxon>Bacteria</taxon>
        <taxon>Pseudomonadati</taxon>
        <taxon>Pseudomonadota</taxon>
        <taxon>Betaproteobacteria</taxon>
        <taxon>Burkholderiales</taxon>
        <taxon>Comamonadaceae</taxon>
        <taxon>Pseudacidovorax</taxon>
    </lineage>
</organism>
<evidence type="ECO:0000256" key="4">
    <source>
        <dbReference type="ARBA" id="ARBA00023163"/>
    </source>
</evidence>
<feature type="domain" description="HTH lysR-type" evidence="5">
    <location>
        <begin position="24"/>
        <end position="73"/>
    </location>
</feature>
<evidence type="ECO:0000256" key="3">
    <source>
        <dbReference type="ARBA" id="ARBA00023125"/>
    </source>
</evidence>
<dbReference type="Proteomes" id="UP000255265">
    <property type="component" value="Unassembled WGS sequence"/>
</dbReference>
<dbReference type="GO" id="GO:0005829">
    <property type="term" value="C:cytosol"/>
    <property type="evidence" value="ECO:0007669"/>
    <property type="project" value="TreeGrafter"/>
</dbReference>
<proteinExistence type="inferred from homology"/>
<dbReference type="Gene3D" id="3.40.190.290">
    <property type="match status" value="1"/>
</dbReference>
<dbReference type="InterPro" id="IPR000847">
    <property type="entry name" value="LysR_HTH_N"/>
</dbReference>
<dbReference type="EMBL" id="QQAV01000003">
    <property type="protein sequence ID" value="RDI26084.1"/>
    <property type="molecule type" value="Genomic_DNA"/>
</dbReference>
<dbReference type="PROSITE" id="PS50931">
    <property type="entry name" value="HTH_LYSR"/>
    <property type="match status" value="1"/>
</dbReference>
<keyword evidence="3 6" id="KW-0238">DNA-binding</keyword>
<dbReference type="Pfam" id="PF00126">
    <property type="entry name" value="HTH_1"/>
    <property type="match status" value="1"/>
</dbReference>
<name>A0A370FH57_9BURK</name>
<dbReference type="FunFam" id="1.10.10.10:FF:000001">
    <property type="entry name" value="LysR family transcriptional regulator"/>
    <property type="match status" value="1"/>
</dbReference>
<accession>A0A370FH57</accession>
<dbReference type="AlphaFoldDB" id="A0A370FH57"/>
<keyword evidence="2" id="KW-0805">Transcription regulation</keyword>
<dbReference type="STRING" id="433924.NS331_11690"/>
<reference evidence="6 7" key="1">
    <citation type="submission" date="2018-07" db="EMBL/GenBank/DDBJ databases">
        <title>Genomic Encyclopedia of Type Strains, Phase IV (KMG-IV): sequencing the most valuable type-strain genomes for metagenomic binning, comparative biology and taxonomic classification.</title>
        <authorList>
            <person name="Goeker M."/>
        </authorList>
    </citation>
    <scope>NUCLEOTIDE SEQUENCE [LARGE SCALE GENOMIC DNA]</scope>
    <source>
        <strain evidence="6 7">DSM 21352</strain>
    </source>
</reference>
<dbReference type="SUPFAM" id="SSF46785">
    <property type="entry name" value="Winged helix' DNA-binding domain"/>
    <property type="match status" value="1"/>
</dbReference>
<dbReference type="Pfam" id="PF03466">
    <property type="entry name" value="LysR_substrate"/>
    <property type="match status" value="1"/>
</dbReference>
<evidence type="ECO:0000259" key="5">
    <source>
        <dbReference type="PROSITE" id="PS50931"/>
    </source>
</evidence>
<dbReference type="PRINTS" id="PR00039">
    <property type="entry name" value="HTHLYSR"/>
</dbReference>
<gene>
    <name evidence="6" type="ORF">DFR41_103241</name>
</gene>
<dbReference type="InterPro" id="IPR005119">
    <property type="entry name" value="LysR_subst-bd"/>
</dbReference>
<dbReference type="OrthoDB" id="8839922at2"/>
<evidence type="ECO:0000256" key="1">
    <source>
        <dbReference type="ARBA" id="ARBA00009437"/>
    </source>
</evidence>
<dbReference type="InterPro" id="IPR036388">
    <property type="entry name" value="WH-like_DNA-bd_sf"/>
</dbReference>
<dbReference type="SUPFAM" id="SSF53850">
    <property type="entry name" value="Periplasmic binding protein-like II"/>
    <property type="match status" value="1"/>
</dbReference>
<dbReference type="PANTHER" id="PTHR30419">
    <property type="entry name" value="HTH-TYPE TRANSCRIPTIONAL REGULATOR YBHD"/>
    <property type="match status" value="1"/>
</dbReference>
<dbReference type="GO" id="GO:0003677">
    <property type="term" value="F:DNA binding"/>
    <property type="evidence" value="ECO:0007669"/>
    <property type="project" value="UniProtKB-KW"/>
</dbReference>
<dbReference type="PANTHER" id="PTHR30419:SF8">
    <property type="entry name" value="NITROGEN ASSIMILATION TRANSCRIPTIONAL ACTIVATOR-RELATED"/>
    <property type="match status" value="1"/>
</dbReference>
<sequence length="335" mass="36110">MVAGAESGAMARAPQLLSIPMRHFLEVAQTGSVNQAAARLHVAPSAVSRQIARLEDEMGTPLFERRTRGMTPTAAGERLAAYLRHAVADGLQALEQASALGRVQAQRVCVACTEGFAPQFMPGVMQSFRDAYGDARLELRVGSPDEVARWLLRGEADLGLKYSVAPEAELHVEYEAPAPVYAVLAPEHPLARHMAVEVAQVVAFPLYLGSRGMTTRQLFDQACSLQGLRYVAAFESNFSSVLLPLLRMPGIVLSGHLTVAHLIADGTVVARPFAEAPLQQRRLRLLSLPGRTPTEPVRAFATHLAQAIQAVGRRKLGRARRAASARVSVSSNRSG</sequence>
<dbReference type="InterPro" id="IPR036390">
    <property type="entry name" value="WH_DNA-bd_sf"/>
</dbReference>
<comment type="similarity">
    <text evidence="1">Belongs to the LysR transcriptional regulatory family.</text>
</comment>
<keyword evidence="4" id="KW-0804">Transcription</keyword>
<dbReference type="Gene3D" id="1.10.10.10">
    <property type="entry name" value="Winged helix-like DNA-binding domain superfamily/Winged helix DNA-binding domain"/>
    <property type="match status" value="1"/>
</dbReference>
<evidence type="ECO:0000313" key="7">
    <source>
        <dbReference type="Proteomes" id="UP000255265"/>
    </source>
</evidence>
<keyword evidence="7" id="KW-1185">Reference proteome</keyword>
<dbReference type="GO" id="GO:0003700">
    <property type="term" value="F:DNA-binding transcription factor activity"/>
    <property type="evidence" value="ECO:0007669"/>
    <property type="project" value="InterPro"/>
</dbReference>
<comment type="caution">
    <text evidence="6">The sequence shown here is derived from an EMBL/GenBank/DDBJ whole genome shotgun (WGS) entry which is preliminary data.</text>
</comment>
<evidence type="ECO:0000313" key="6">
    <source>
        <dbReference type="EMBL" id="RDI26084.1"/>
    </source>
</evidence>
<dbReference type="InterPro" id="IPR050950">
    <property type="entry name" value="HTH-type_LysR_regulators"/>
</dbReference>